<sequence length="111" mass="12614">WLVGRESQPGLRGWVGVITVDTRCGFRWDVEVAEEVREKCQCELGLWCRHEDGVSRWLRKRGGETHGQGRSGGEMGCSREVGRRVLMRLQLGFMAKAGRQRELWLESGGRG</sequence>
<keyword evidence="2" id="KW-1185">Reference proteome</keyword>
<organism evidence="1 2">
    <name type="scientific">Sphenostylis stenocarpa</name>
    <dbReference type="NCBI Taxonomy" id="92480"/>
    <lineage>
        <taxon>Eukaryota</taxon>
        <taxon>Viridiplantae</taxon>
        <taxon>Streptophyta</taxon>
        <taxon>Embryophyta</taxon>
        <taxon>Tracheophyta</taxon>
        <taxon>Spermatophyta</taxon>
        <taxon>Magnoliopsida</taxon>
        <taxon>eudicotyledons</taxon>
        <taxon>Gunneridae</taxon>
        <taxon>Pentapetalae</taxon>
        <taxon>rosids</taxon>
        <taxon>fabids</taxon>
        <taxon>Fabales</taxon>
        <taxon>Fabaceae</taxon>
        <taxon>Papilionoideae</taxon>
        <taxon>50 kb inversion clade</taxon>
        <taxon>NPAAA clade</taxon>
        <taxon>indigoferoid/millettioid clade</taxon>
        <taxon>Phaseoleae</taxon>
        <taxon>Sphenostylis</taxon>
    </lineage>
</organism>
<evidence type="ECO:0000313" key="1">
    <source>
        <dbReference type="EMBL" id="CAJ1965534.1"/>
    </source>
</evidence>
<accession>A0AA86SQR3</accession>
<protein>
    <submittedName>
        <fullName evidence="1">Uncharacterized protein</fullName>
    </submittedName>
</protein>
<name>A0AA86SQR3_9FABA</name>
<dbReference type="Proteomes" id="UP001189624">
    <property type="component" value="Chromosome 6"/>
</dbReference>
<gene>
    <name evidence="1" type="ORF">AYBTSS11_LOCUS20891</name>
</gene>
<dbReference type="AlphaFoldDB" id="A0AA86SQR3"/>
<dbReference type="EMBL" id="OY731403">
    <property type="protein sequence ID" value="CAJ1965534.1"/>
    <property type="molecule type" value="Genomic_DNA"/>
</dbReference>
<proteinExistence type="predicted"/>
<dbReference type="Gramene" id="rna-AYBTSS11_LOCUS20891">
    <property type="protein sequence ID" value="CAJ1965534.1"/>
    <property type="gene ID" value="gene-AYBTSS11_LOCUS20891"/>
</dbReference>
<evidence type="ECO:0000313" key="2">
    <source>
        <dbReference type="Proteomes" id="UP001189624"/>
    </source>
</evidence>
<reference evidence="1" key="1">
    <citation type="submission" date="2023-10" db="EMBL/GenBank/DDBJ databases">
        <authorList>
            <person name="Domelevo Entfellner J.-B."/>
        </authorList>
    </citation>
    <scope>NUCLEOTIDE SEQUENCE</scope>
</reference>
<feature type="non-terminal residue" evidence="1">
    <location>
        <position position="1"/>
    </location>
</feature>